<dbReference type="PANTHER" id="PTHR43071">
    <property type="entry name" value="2-AMINO-4-HYDROXY-6-HYDROXYMETHYLDIHYDROPTERIDINE PYROPHOSPHOKINASE"/>
    <property type="match status" value="1"/>
</dbReference>
<keyword evidence="7" id="KW-0418">Kinase</keyword>
<feature type="domain" description="7,8-dihydro-6-hydroxymethylpterin-pyrophosphokinase" evidence="13">
    <location>
        <begin position="6"/>
        <end position="135"/>
    </location>
</feature>
<evidence type="ECO:0000256" key="10">
    <source>
        <dbReference type="ARBA" id="ARBA00029409"/>
    </source>
</evidence>
<comment type="function">
    <text evidence="10">Catalyzes the transfer of pyrophosphate from adenosine triphosphate (ATP) to 6-hydroxymethyl-7,8-dihydropterin, an enzymatic step in folate biosynthesis pathway.</text>
</comment>
<dbReference type="Proteomes" id="UP001274321">
    <property type="component" value="Unassembled WGS sequence"/>
</dbReference>
<dbReference type="CDD" id="cd00483">
    <property type="entry name" value="HPPK"/>
    <property type="match status" value="1"/>
</dbReference>
<comment type="caution">
    <text evidence="14">The sequence shown here is derived from an EMBL/GenBank/DDBJ whole genome shotgun (WGS) entry which is preliminary data.</text>
</comment>
<dbReference type="PANTHER" id="PTHR43071:SF1">
    <property type="entry name" value="2-AMINO-4-HYDROXY-6-HYDROXYMETHYLDIHYDROPTERIDINE PYROPHOSPHOKINASE"/>
    <property type="match status" value="1"/>
</dbReference>
<dbReference type="EMBL" id="JAXAFJ010000006">
    <property type="protein sequence ID" value="MDX6806535.1"/>
    <property type="molecule type" value="Genomic_DNA"/>
</dbReference>
<evidence type="ECO:0000256" key="11">
    <source>
        <dbReference type="ARBA" id="ARBA00029766"/>
    </source>
</evidence>
<evidence type="ECO:0000256" key="4">
    <source>
        <dbReference type="ARBA" id="ARBA00016218"/>
    </source>
</evidence>
<name>A0ABU4RSB0_9HYPH</name>
<dbReference type="SUPFAM" id="SSF55083">
    <property type="entry name" value="6-hydroxymethyl-7,8-dihydropterin pyrophosphokinase, HPPK"/>
    <property type="match status" value="1"/>
</dbReference>
<gene>
    <name evidence="14" type="primary">folK</name>
    <name evidence="14" type="ORF">SCD90_10700</name>
</gene>
<comment type="similarity">
    <text evidence="2">Belongs to the HPPK family.</text>
</comment>
<protein>
    <recommendedName>
        <fullName evidence="4">2-amino-4-hydroxy-6-hydroxymethyldihydropteridine pyrophosphokinase</fullName>
        <ecNumber evidence="3">2.7.6.3</ecNumber>
    </recommendedName>
    <alternativeName>
        <fullName evidence="11">6-hydroxymethyl-7,8-dihydropterin pyrophosphokinase</fullName>
    </alternativeName>
    <alternativeName>
        <fullName evidence="12">7,8-dihydro-6-hydroxymethylpterin-pyrophosphokinase</fullName>
    </alternativeName>
</protein>
<evidence type="ECO:0000256" key="2">
    <source>
        <dbReference type="ARBA" id="ARBA00005810"/>
    </source>
</evidence>
<evidence type="ECO:0000313" key="15">
    <source>
        <dbReference type="Proteomes" id="UP001274321"/>
    </source>
</evidence>
<sequence length="165" mass="17972">MPEAAIGLGSNLGDKAANLKHAVEAIAATPGITLRATSAVYRTSPWGRVDQDTFLNACIIVETSLAPRELLAVCRKAEDEGGRDRGTEERWGPRKIDADILLYGDRSVNEADLVIPHPRMTERAFVLVPLACIAPDWRIDGVTVRERAEALGRDGVEEAPEARLF</sequence>
<keyword evidence="15" id="KW-1185">Reference proteome</keyword>
<accession>A0ABU4RSB0</accession>
<evidence type="ECO:0000256" key="12">
    <source>
        <dbReference type="ARBA" id="ARBA00033413"/>
    </source>
</evidence>
<organism evidence="14 15">
    <name type="scientific">Terrihabitans rhizophilus</name>
    <dbReference type="NCBI Taxonomy" id="3092662"/>
    <lineage>
        <taxon>Bacteria</taxon>
        <taxon>Pseudomonadati</taxon>
        <taxon>Pseudomonadota</taxon>
        <taxon>Alphaproteobacteria</taxon>
        <taxon>Hyphomicrobiales</taxon>
        <taxon>Terrihabitans</taxon>
    </lineage>
</organism>
<dbReference type="RefSeq" id="WP_319844666.1">
    <property type="nucleotide sequence ID" value="NZ_JAXAFJ010000006.1"/>
</dbReference>
<keyword evidence="6" id="KW-0547">Nucleotide-binding</keyword>
<evidence type="ECO:0000313" key="14">
    <source>
        <dbReference type="EMBL" id="MDX6806535.1"/>
    </source>
</evidence>
<keyword evidence="5 14" id="KW-0808">Transferase</keyword>
<evidence type="ECO:0000256" key="9">
    <source>
        <dbReference type="ARBA" id="ARBA00022909"/>
    </source>
</evidence>
<evidence type="ECO:0000256" key="1">
    <source>
        <dbReference type="ARBA" id="ARBA00005051"/>
    </source>
</evidence>
<keyword evidence="8" id="KW-0067">ATP-binding</keyword>
<evidence type="ECO:0000256" key="5">
    <source>
        <dbReference type="ARBA" id="ARBA00022679"/>
    </source>
</evidence>
<evidence type="ECO:0000259" key="13">
    <source>
        <dbReference type="Pfam" id="PF01288"/>
    </source>
</evidence>
<dbReference type="InterPro" id="IPR035907">
    <property type="entry name" value="Hppk_sf"/>
</dbReference>
<dbReference type="NCBIfam" id="TIGR01498">
    <property type="entry name" value="folK"/>
    <property type="match status" value="1"/>
</dbReference>
<evidence type="ECO:0000256" key="8">
    <source>
        <dbReference type="ARBA" id="ARBA00022840"/>
    </source>
</evidence>
<comment type="pathway">
    <text evidence="1">Cofactor biosynthesis; tetrahydrofolate biosynthesis; 2-amino-4-hydroxy-6-hydroxymethyl-7,8-dihydropteridine diphosphate from 7,8-dihydroneopterin triphosphate: step 4/4.</text>
</comment>
<dbReference type="EC" id="2.7.6.3" evidence="3"/>
<proteinExistence type="inferred from homology"/>
<evidence type="ECO:0000256" key="6">
    <source>
        <dbReference type="ARBA" id="ARBA00022741"/>
    </source>
</evidence>
<dbReference type="GO" id="GO:0003848">
    <property type="term" value="F:2-amino-4-hydroxy-6-hydroxymethyldihydropteridine diphosphokinase activity"/>
    <property type="evidence" value="ECO:0007669"/>
    <property type="project" value="UniProtKB-EC"/>
</dbReference>
<evidence type="ECO:0000256" key="3">
    <source>
        <dbReference type="ARBA" id="ARBA00013253"/>
    </source>
</evidence>
<keyword evidence="9" id="KW-0289">Folate biosynthesis</keyword>
<evidence type="ECO:0000256" key="7">
    <source>
        <dbReference type="ARBA" id="ARBA00022777"/>
    </source>
</evidence>
<reference evidence="14 15" key="1">
    <citation type="submission" date="2023-11" db="EMBL/GenBank/DDBJ databases">
        <authorList>
            <person name="Bao R."/>
        </authorList>
    </citation>
    <scope>NUCLEOTIDE SEQUENCE [LARGE SCALE GENOMIC DNA]</scope>
    <source>
        <strain evidence="14 15">PJ23</strain>
    </source>
</reference>
<dbReference type="Gene3D" id="3.30.70.560">
    <property type="entry name" value="7,8-Dihydro-6-hydroxymethylpterin-pyrophosphokinase HPPK"/>
    <property type="match status" value="1"/>
</dbReference>
<dbReference type="Pfam" id="PF01288">
    <property type="entry name" value="HPPK"/>
    <property type="match status" value="1"/>
</dbReference>
<dbReference type="InterPro" id="IPR000550">
    <property type="entry name" value="Hppk"/>
</dbReference>